<dbReference type="InterPro" id="IPR014746">
    <property type="entry name" value="Gln_synth/guanido_kin_cat_dom"/>
</dbReference>
<keyword evidence="5" id="KW-0067">ATP-binding</keyword>
<evidence type="ECO:0000259" key="10">
    <source>
        <dbReference type="PROSITE" id="PS51986"/>
    </source>
</evidence>
<dbReference type="SMART" id="SM01230">
    <property type="entry name" value="Gln-synt_C"/>
    <property type="match status" value="1"/>
</dbReference>
<evidence type="ECO:0000259" key="11">
    <source>
        <dbReference type="PROSITE" id="PS51987"/>
    </source>
</evidence>
<reference evidence="12 13" key="1">
    <citation type="submission" date="2024-02" db="EMBL/GenBank/DDBJ databases">
        <title>Expansion and revision of Xanthobacter and proposal of Roseixanthobacter gen. nov.</title>
        <authorList>
            <person name="Soltysiak M.P.M."/>
            <person name="Jalihal A."/>
            <person name="Ory A."/>
            <person name="Chrisophersen C."/>
            <person name="Lee A.D."/>
            <person name="Boulton J."/>
            <person name="Springer M."/>
        </authorList>
    </citation>
    <scope>NUCLEOTIDE SEQUENCE [LARGE SCALE GENOMIC DNA]</scope>
    <source>
        <strain evidence="12 13">23A</strain>
    </source>
</reference>
<dbReference type="SUPFAM" id="SSF54368">
    <property type="entry name" value="Glutamine synthetase, N-terminal domain"/>
    <property type="match status" value="1"/>
</dbReference>
<dbReference type="InterPro" id="IPR017536">
    <property type="entry name" value="Glutamine_synthetase_typeIII"/>
</dbReference>
<dbReference type="SUPFAM" id="SSF55931">
    <property type="entry name" value="Glutamine synthetase/guanido kinase"/>
    <property type="match status" value="1"/>
</dbReference>
<evidence type="ECO:0000256" key="7">
    <source>
        <dbReference type="ARBA" id="ARBA00023231"/>
    </source>
</evidence>
<dbReference type="Proteomes" id="UP001604002">
    <property type="component" value="Unassembled WGS sequence"/>
</dbReference>
<protein>
    <submittedName>
        <fullName evidence="12">Type III glutamate--ammonia ligase</fullName>
        <ecNumber evidence="12">6.3.1.2</ecNumber>
    </submittedName>
</protein>
<evidence type="ECO:0000256" key="4">
    <source>
        <dbReference type="ARBA" id="ARBA00022741"/>
    </source>
</evidence>
<evidence type="ECO:0000256" key="9">
    <source>
        <dbReference type="RuleBase" id="RU000384"/>
    </source>
</evidence>
<name>A0ABW6ZQT0_9HYPH</name>
<feature type="domain" description="GS beta-grasp" evidence="10">
    <location>
        <begin position="32"/>
        <end position="114"/>
    </location>
</feature>
<dbReference type="PANTHER" id="PTHR43785:SF12">
    <property type="entry name" value="TYPE-1 GLUTAMINE SYNTHETASE 2"/>
    <property type="match status" value="1"/>
</dbReference>
<evidence type="ECO:0000256" key="5">
    <source>
        <dbReference type="ARBA" id="ARBA00022840"/>
    </source>
</evidence>
<dbReference type="Gene3D" id="3.30.590.10">
    <property type="entry name" value="Glutamine synthetase/guanido kinase, catalytic domain"/>
    <property type="match status" value="1"/>
</dbReference>
<comment type="caution">
    <text evidence="12">The sequence shown here is derived from an EMBL/GenBank/DDBJ whole genome shotgun (WGS) entry which is preliminary data.</text>
</comment>
<keyword evidence="4" id="KW-0547">Nucleotide-binding</keyword>
<comment type="similarity">
    <text evidence="8 9">Belongs to the glutamine synthetase family.</text>
</comment>
<dbReference type="InterPro" id="IPR008147">
    <property type="entry name" value="Gln_synt_N"/>
</dbReference>
<gene>
    <name evidence="12" type="primary">glnT</name>
    <name evidence="12" type="ORF">V5F32_02790</name>
</gene>
<dbReference type="RefSeq" id="WP_393991111.1">
    <property type="nucleotide sequence ID" value="NZ_JBAFVH010000001.1"/>
</dbReference>
<dbReference type="PANTHER" id="PTHR43785">
    <property type="entry name" value="GAMMA-GLUTAMYLPUTRESCINE SYNTHETASE"/>
    <property type="match status" value="1"/>
</dbReference>
<dbReference type="InterPro" id="IPR008146">
    <property type="entry name" value="Gln_synth_cat_dom"/>
</dbReference>
<evidence type="ECO:0000256" key="3">
    <source>
        <dbReference type="ARBA" id="ARBA00022598"/>
    </source>
</evidence>
<dbReference type="NCBIfam" id="TIGR03105">
    <property type="entry name" value="gln_synth_III"/>
    <property type="match status" value="1"/>
</dbReference>
<dbReference type="PROSITE" id="PS51987">
    <property type="entry name" value="GS_CATALYTIC"/>
    <property type="match status" value="1"/>
</dbReference>
<dbReference type="EMBL" id="JBAFVH010000001">
    <property type="protein sequence ID" value="MFG1371081.1"/>
    <property type="molecule type" value="Genomic_DNA"/>
</dbReference>
<dbReference type="Gene3D" id="3.10.20.70">
    <property type="entry name" value="Glutamine synthetase, N-terminal domain"/>
    <property type="match status" value="1"/>
</dbReference>
<sequence>MTTTTEIAREAEGRASVSAKASLDLAKIAKERGITYFLISYVDLFGGLRAKLVPASAIGPMQKEGAGFAGFATWLDMSPADPDLFAVPDPTSLIQLPWKEEIGWLAADLYMGGKEVEQAPRTVLKRQLTAAAALGYEVKTGVECEYFLITPDGKGISDTSDTAEKPCYDQSALMRRYDVIKDICDAMIKLGWGAYQNDHEDANGQFEMNWNYDNALLTADRHVFFKYMVKSIAEQHGLRATFMPKPFINLTGSGCHAHVSLWSKGKNAFSDPKGELGVSQLGYNFIGGLIHNADALCAITNPTVNSYKRINAPRTISGATWAPNTVTYTGNNRTHMIRIPDAGRFEFRLADGAANPYLLQAGLTAAGLDGIENQRDPGKRLDINMYTDGHKVKGAKRLPLNMLDALRALEKSRVLGERLGQPFVSGYLKLKNEEWNAYSRHLTQWERDNTLDI</sequence>
<proteinExistence type="inferred from homology"/>
<evidence type="ECO:0000313" key="13">
    <source>
        <dbReference type="Proteomes" id="UP001604002"/>
    </source>
</evidence>
<evidence type="ECO:0000256" key="8">
    <source>
        <dbReference type="PROSITE-ProRule" id="PRU01330"/>
    </source>
</evidence>
<evidence type="ECO:0000313" key="12">
    <source>
        <dbReference type="EMBL" id="MFG1371081.1"/>
    </source>
</evidence>
<feature type="domain" description="GS catalytic" evidence="11">
    <location>
        <begin position="120"/>
        <end position="453"/>
    </location>
</feature>
<comment type="function">
    <text evidence="2">Catalyzes the ATP-dependent biosynthesis of glutamine from glutamate and ammonia.</text>
</comment>
<dbReference type="PROSITE" id="PS51986">
    <property type="entry name" value="GS_BETA_GRASP"/>
    <property type="match status" value="1"/>
</dbReference>
<dbReference type="PROSITE" id="PS00181">
    <property type="entry name" value="GLNA_ATP"/>
    <property type="match status" value="1"/>
</dbReference>
<dbReference type="EC" id="6.3.1.2" evidence="12"/>
<dbReference type="InterPro" id="IPR036651">
    <property type="entry name" value="Gln_synt_N_sf"/>
</dbReference>
<accession>A0ABW6ZQT0</accession>
<organism evidence="12 13">
    <name type="scientific">Xanthobacter oligotrophicus</name>
    <dbReference type="NCBI Taxonomy" id="2607286"/>
    <lineage>
        <taxon>Bacteria</taxon>
        <taxon>Pseudomonadati</taxon>
        <taxon>Pseudomonadota</taxon>
        <taxon>Alphaproteobacteria</taxon>
        <taxon>Hyphomicrobiales</taxon>
        <taxon>Xanthobacteraceae</taxon>
        <taxon>Xanthobacter</taxon>
    </lineage>
</organism>
<dbReference type="GO" id="GO:0004356">
    <property type="term" value="F:glutamine synthetase activity"/>
    <property type="evidence" value="ECO:0007669"/>
    <property type="project" value="UniProtKB-EC"/>
</dbReference>
<keyword evidence="6" id="KW-0460">Magnesium</keyword>
<evidence type="ECO:0000256" key="2">
    <source>
        <dbReference type="ARBA" id="ARBA00003117"/>
    </source>
</evidence>
<keyword evidence="3 12" id="KW-0436">Ligase</keyword>
<evidence type="ECO:0000256" key="6">
    <source>
        <dbReference type="ARBA" id="ARBA00022842"/>
    </source>
</evidence>
<dbReference type="Pfam" id="PF00120">
    <property type="entry name" value="Gln-synt_C"/>
    <property type="match status" value="1"/>
</dbReference>
<dbReference type="InterPro" id="IPR027303">
    <property type="entry name" value="Gln_synth_gly_rich_site"/>
</dbReference>
<evidence type="ECO:0000256" key="1">
    <source>
        <dbReference type="ARBA" id="ARBA00001946"/>
    </source>
</evidence>
<keyword evidence="13" id="KW-1185">Reference proteome</keyword>
<comment type="cofactor">
    <cofactor evidence="1">
        <name>Mg(2+)</name>
        <dbReference type="ChEBI" id="CHEBI:18420"/>
    </cofactor>
</comment>
<keyword evidence="7" id="KW-0535">Nitrogen fixation</keyword>